<dbReference type="PRINTS" id="PR00382">
    <property type="entry name" value="LIPIDTRNSFER"/>
</dbReference>
<dbReference type="GO" id="GO:0005886">
    <property type="term" value="C:plasma membrane"/>
    <property type="evidence" value="ECO:0007669"/>
    <property type="project" value="UniProtKB-SubCell"/>
</dbReference>
<dbReference type="AlphaFoldDB" id="A0A8S0VD24"/>
<evidence type="ECO:0000313" key="14">
    <source>
        <dbReference type="EMBL" id="CAA3028429.1"/>
    </source>
</evidence>
<evidence type="ECO:0000256" key="1">
    <source>
        <dbReference type="ARBA" id="ARBA00004609"/>
    </source>
</evidence>
<dbReference type="GO" id="GO:0006869">
    <property type="term" value="P:lipid transport"/>
    <property type="evidence" value="ECO:0007669"/>
    <property type="project" value="InterPro"/>
</dbReference>
<keyword evidence="4" id="KW-1003">Cell membrane</keyword>
<dbReference type="PANTHER" id="PTHR33044">
    <property type="entry name" value="BIFUNCTIONAL INHIBITOR/LIPID-TRANSFER PROTEIN/SEED STORAGE 2S ALBUMIN SUPERFAMILY PROTEIN-RELATED"/>
    <property type="match status" value="1"/>
</dbReference>
<evidence type="ECO:0000256" key="7">
    <source>
        <dbReference type="ARBA" id="ARBA00023121"/>
    </source>
</evidence>
<comment type="similarity">
    <text evidence="2">Belongs to the plant LTP family.</text>
</comment>
<proteinExistence type="inferred from homology"/>
<dbReference type="InterPro" id="IPR016140">
    <property type="entry name" value="Bifunc_inhib/LTP/seed_store"/>
</dbReference>
<evidence type="ECO:0000256" key="2">
    <source>
        <dbReference type="ARBA" id="ARBA00009748"/>
    </source>
</evidence>
<feature type="compositionally biased region" description="Polar residues" evidence="11">
    <location>
        <begin position="141"/>
        <end position="155"/>
    </location>
</feature>
<sequence length="191" mass="19182">MASIVRKISLVLVLVVMLSDDTKAQSGCTTAIVGLSPCLNYVIGNSSTPSSSCCSQLSGVVKSQPQCLCSLLNGGAASSFGITINQTLALALPKVCNVQTPPVSRCNDVNGGTNSAATPVSSPAESPAESVDETPDVPTLPSDSDIPSGTGSKTVPKTDGASVGGSNINTPFNFVGILLFVVLCALSSTGF</sequence>
<feature type="domain" description="Bifunctional inhibitor/plant lipid transfer protein/seed storage helical" evidence="13">
    <location>
        <begin position="28"/>
        <end position="106"/>
    </location>
</feature>
<dbReference type="Gene3D" id="1.10.110.10">
    <property type="entry name" value="Plant lipid-transfer and hydrophobic proteins"/>
    <property type="match status" value="1"/>
</dbReference>
<feature type="signal peptide" evidence="12">
    <location>
        <begin position="1"/>
        <end position="24"/>
    </location>
</feature>
<keyword evidence="3" id="KW-0813">Transport</keyword>
<evidence type="ECO:0000256" key="6">
    <source>
        <dbReference type="ARBA" id="ARBA00022729"/>
    </source>
</evidence>
<dbReference type="Pfam" id="PF14368">
    <property type="entry name" value="LTP_2"/>
    <property type="match status" value="1"/>
</dbReference>
<evidence type="ECO:0000256" key="11">
    <source>
        <dbReference type="SAM" id="MobiDB-lite"/>
    </source>
</evidence>
<dbReference type="GO" id="GO:0098552">
    <property type="term" value="C:side of membrane"/>
    <property type="evidence" value="ECO:0007669"/>
    <property type="project" value="UniProtKB-KW"/>
</dbReference>
<comment type="caution">
    <text evidence="14">The sequence shown here is derived from an EMBL/GenBank/DDBJ whole genome shotgun (WGS) entry which is preliminary data.</text>
</comment>
<protein>
    <submittedName>
        <fullName evidence="14">Non-specific lipid-transfer At2g13820</fullName>
    </submittedName>
</protein>
<evidence type="ECO:0000256" key="3">
    <source>
        <dbReference type="ARBA" id="ARBA00022448"/>
    </source>
</evidence>
<dbReference type="InterPro" id="IPR000528">
    <property type="entry name" value="Plant_nsLTP"/>
</dbReference>
<dbReference type="GO" id="GO:0008289">
    <property type="term" value="F:lipid binding"/>
    <property type="evidence" value="ECO:0007669"/>
    <property type="project" value="UniProtKB-KW"/>
</dbReference>
<dbReference type="Proteomes" id="UP000594638">
    <property type="component" value="Unassembled WGS sequence"/>
</dbReference>
<keyword evidence="10" id="KW-0449">Lipoprotein</keyword>
<dbReference type="EMBL" id="CACTIH010009253">
    <property type="protein sequence ID" value="CAA3028429.1"/>
    <property type="molecule type" value="Genomic_DNA"/>
</dbReference>
<keyword evidence="5" id="KW-0472">Membrane</keyword>
<dbReference type="SMART" id="SM00499">
    <property type="entry name" value="AAI"/>
    <property type="match status" value="1"/>
</dbReference>
<dbReference type="CDD" id="cd00010">
    <property type="entry name" value="AAI_LTSS"/>
    <property type="match status" value="1"/>
</dbReference>
<evidence type="ECO:0000256" key="4">
    <source>
        <dbReference type="ARBA" id="ARBA00022475"/>
    </source>
</evidence>
<keyword evidence="7" id="KW-0446">Lipid-binding</keyword>
<keyword evidence="8" id="KW-1015">Disulfide bond</keyword>
<feature type="region of interest" description="Disordered" evidence="11">
    <location>
        <begin position="107"/>
        <end position="162"/>
    </location>
</feature>
<name>A0A8S0VD24_OLEEU</name>
<dbReference type="InterPro" id="IPR036312">
    <property type="entry name" value="Bifun_inhib/LTP/seed_sf"/>
</dbReference>
<dbReference type="FunFam" id="1.10.110.10:FF:000001">
    <property type="entry name" value="Bifunctional inhibitor/lipid-transfer protein/seed storage 2S albumin superfamily protein"/>
    <property type="match status" value="1"/>
</dbReference>
<comment type="subcellular location">
    <subcellularLocation>
        <location evidence="1">Cell membrane</location>
        <topology evidence="1">Lipid-anchor</topology>
        <topology evidence="1">GPI-anchor</topology>
    </subcellularLocation>
</comment>
<evidence type="ECO:0000256" key="12">
    <source>
        <dbReference type="SAM" id="SignalP"/>
    </source>
</evidence>
<evidence type="ECO:0000259" key="13">
    <source>
        <dbReference type="SMART" id="SM00499"/>
    </source>
</evidence>
<accession>A0A8S0VD24</accession>
<evidence type="ECO:0000313" key="15">
    <source>
        <dbReference type="Proteomes" id="UP000594638"/>
    </source>
</evidence>
<evidence type="ECO:0000256" key="8">
    <source>
        <dbReference type="ARBA" id="ARBA00023157"/>
    </source>
</evidence>
<organism evidence="14 15">
    <name type="scientific">Olea europaea subsp. europaea</name>
    <dbReference type="NCBI Taxonomy" id="158383"/>
    <lineage>
        <taxon>Eukaryota</taxon>
        <taxon>Viridiplantae</taxon>
        <taxon>Streptophyta</taxon>
        <taxon>Embryophyta</taxon>
        <taxon>Tracheophyta</taxon>
        <taxon>Spermatophyta</taxon>
        <taxon>Magnoliopsida</taxon>
        <taxon>eudicotyledons</taxon>
        <taxon>Gunneridae</taxon>
        <taxon>Pentapetalae</taxon>
        <taxon>asterids</taxon>
        <taxon>lamiids</taxon>
        <taxon>Lamiales</taxon>
        <taxon>Oleaceae</taxon>
        <taxon>Oleeae</taxon>
        <taxon>Olea</taxon>
    </lineage>
</organism>
<feature type="chain" id="PRO_5035750825" evidence="12">
    <location>
        <begin position="25"/>
        <end position="191"/>
    </location>
</feature>
<dbReference type="InterPro" id="IPR043325">
    <property type="entry name" value="LTSS"/>
</dbReference>
<dbReference type="Gramene" id="OE9A006505T1">
    <property type="protein sequence ID" value="OE9A006505C1"/>
    <property type="gene ID" value="OE9A006505"/>
</dbReference>
<dbReference type="OrthoDB" id="912574at2759"/>
<reference evidence="14 15" key="1">
    <citation type="submission" date="2019-12" db="EMBL/GenBank/DDBJ databases">
        <authorList>
            <person name="Alioto T."/>
            <person name="Alioto T."/>
            <person name="Gomez Garrido J."/>
        </authorList>
    </citation>
    <scope>NUCLEOTIDE SEQUENCE [LARGE SCALE GENOMIC DNA]</scope>
</reference>
<evidence type="ECO:0000256" key="9">
    <source>
        <dbReference type="ARBA" id="ARBA00023180"/>
    </source>
</evidence>
<evidence type="ECO:0000256" key="5">
    <source>
        <dbReference type="ARBA" id="ARBA00022622"/>
    </source>
</evidence>
<keyword evidence="9" id="KW-0325">Glycoprotein</keyword>
<gene>
    <name evidence="14" type="ORF">OLEA9_A006505</name>
</gene>
<evidence type="ECO:0000256" key="10">
    <source>
        <dbReference type="ARBA" id="ARBA00023288"/>
    </source>
</evidence>
<keyword evidence="15" id="KW-1185">Reference proteome</keyword>
<feature type="compositionally biased region" description="Low complexity" evidence="11">
    <location>
        <begin position="115"/>
        <end position="129"/>
    </location>
</feature>
<keyword evidence="6 12" id="KW-0732">Signal</keyword>
<dbReference type="SUPFAM" id="SSF47699">
    <property type="entry name" value="Bifunctional inhibitor/lipid-transfer protein/seed storage 2S albumin"/>
    <property type="match status" value="1"/>
</dbReference>
<keyword evidence="5" id="KW-0336">GPI-anchor</keyword>